<feature type="transmembrane region" description="Helical" evidence="1">
    <location>
        <begin position="12"/>
        <end position="33"/>
    </location>
</feature>
<keyword evidence="1" id="KW-0472">Membrane</keyword>
<name>A0A087DQV4_9BIFI</name>
<evidence type="ECO:0000313" key="3">
    <source>
        <dbReference type="Proteomes" id="UP000029004"/>
    </source>
</evidence>
<evidence type="ECO:0000313" key="2">
    <source>
        <dbReference type="EMBL" id="KFI97904.1"/>
    </source>
</evidence>
<dbReference type="AlphaFoldDB" id="A0A087DQV4"/>
<reference evidence="2 3" key="1">
    <citation type="submission" date="2014-03" db="EMBL/GenBank/DDBJ databases">
        <title>Genomics of Bifidobacteria.</title>
        <authorList>
            <person name="Ventura M."/>
            <person name="Milani C."/>
            <person name="Lugli G.A."/>
        </authorList>
    </citation>
    <scope>NUCLEOTIDE SEQUENCE [LARGE SCALE GENOMIC DNA]</scope>
    <source>
        <strain evidence="2 3">DSM 23968</strain>
    </source>
</reference>
<dbReference type="Proteomes" id="UP000029004">
    <property type="component" value="Unassembled WGS sequence"/>
</dbReference>
<proteinExistence type="predicted"/>
<sequence length="213" mass="23461">MPKTTDNADTLKYVAVALLLGFLIVCVIVAFAFTNKTKVDPSTSSNNTLPELPAGVVGYYSNKDSDKDKCTIYKAFRTYYDTSSCRPKWMANITSDGTLSDVTSGTHYRTKATADTTDDTLGTYGELTRDLYFLVADGDIEEDEIDSSLTLHLSVCDAVDDEDDGSYTGCHELDFRGTDINDYNLHVLSLTPREIIIASDANGTIYRYDAEQS</sequence>
<dbReference type="OrthoDB" id="9823423at2"/>
<keyword evidence="1" id="KW-0812">Transmembrane</keyword>
<comment type="caution">
    <text evidence="2">The sequence shown here is derived from an EMBL/GenBank/DDBJ whole genome shotgun (WGS) entry which is preliminary data.</text>
</comment>
<dbReference type="EMBL" id="JGZP01000011">
    <property type="protein sequence ID" value="KFI97904.1"/>
    <property type="molecule type" value="Genomic_DNA"/>
</dbReference>
<dbReference type="RefSeq" id="WP_034527754.1">
    <property type="nucleotide sequence ID" value="NZ_JGZP01000011.1"/>
</dbReference>
<protein>
    <submittedName>
        <fullName evidence="2">Uncharacterized protein</fullName>
    </submittedName>
</protein>
<accession>A0A087DQV4</accession>
<keyword evidence="1" id="KW-1133">Transmembrane helix</keyword>
<gene>
    <name evidence="2" type="ORF">BSTEL_0715</name>
</gene>
<evidence type="ECO:0000256" key="1">
    <source>
        <dbReference type="SAM" id="Phobius"/>
    </source>
</evidence>
<keyword evidence="3" id="KW-1185">Reference proteome</keyword>
<organism evidence="2 3">
    <name type="scientific">Bifidobacterium stellenboschense</name>
    <dbReference type="NCBI Taxonomy" id="762211"/>
    <lineage>
        <taxon>Bacteria</taxon>
        <taxon>Bacillati</taxon>
        <taxon>Actinomycetota</taxon>
        <taxon>Actinomycetes</taxon>
        <taxon>Bifidobacteriales</taxon>
        <taxon>Bifidobacteriaceae</taxon>
        <taxon>Bifidobacterium</taxon>
    </lineage>
</organism>